<feature type="transmembrane region" description="Helical" evidence="8">
    <location>
        <begin position="99"/>
        <end position="121"/>
    </location>
</feature>
<evidence type="ECO:0000256" key="6">
    <source>
        <dbReference type="ARBA" id="ARBA00023170"/>
    </source>
</evidence>
<gene>
    <name evidence="10" type="ORF">MGAL_10B061366</name>
</gene>
<accession>A0A8B6CN74</accession>
<feature type="transmembrane region" description="Helical" evidence="8">
    <location>
        <begin position="28"/>
        <end position="50"/>
    </location>
</feature>
<dbReference type="OrthoDB" id="6171804at2759"/>
<reference evidence="10" key="1">
    <citation type="submission" date="2018-11" db="EMBL/GenBank/DDBJ databases">
        <authorList>
            <person name="Alioto T."/>
            <person name="Alioto T."/>
        </authorList>
    </citation>
    <scope>NUCLEOTIDE SEQUENCE</scope>
</reference>
<feature type="transmembrane region" description="Helical" evidence="8">
    <location>
        <begin position="62"/>
        <end position="87"/>
    </location>
</feature>
<comment type="caution">
    <text evidence="10">The sequence shown here is derived from an EMBL/GenBank/DDBJ whole genome shotgun (WGS) entry which is preliminary data.</text>
</comment>
<evidence type="ECO:0000256" key="8">
    <source>
        <dbReference type="SAM" id="Phobius"/>
    </source>
</evidence>
<proteinExistence type="predicted"/>
<keyword evidence="11" id="KW-1185">Reference proteome</keyword>
<feature type="region of interest" description="Disordered" evidence="7">
    <location>
        <begin position="233"/>
        <end position="252"/>
    </location>
</feature>
<protein>
    <recommendedName>
        <fullName evidence="9">G-protein coupled receptors family 1 profile domain-containing protein</fullName>
    </recommendedName>
</protein>
<feature type="transmembrane region" description="Helical" evidence="8">
    <location>
        <begin position="141"/>
        <end position="160"/>
    </location>
</feature>
<sequence length="414" mass="46788">MNESTSAIYSNRTDLNTSFTATENGAPYGAIFFLTCSVLAILSNLVSMVFYFGSGPKNVHGFFIMSLCLGNSLMGCSTFLSVLNFFIEGAPYVCAISTWTMTWGIIYNNFMTFLICLEKYIIVQQIPMKTVNWMQTYRHKIVSGTALGIAIYLAIIFFLTQDNNAVICDGVHLFRQLYPVFAGMTSIPVLCFLIITVGLYSKTLRRIALLAPKDNIINVRNVNSNVLFEKRTVPNHRPKSGVPSTSSQLGSMDTRDLEDSEILTCDKNNEIIYNCQIQRNLSTEDVQKLHLHLTDISIIQKKKKDVEKEVRNAQGAVDSNQESEKYDDNNWHRKAQKNVRTLIVLVSIYSLSLIIGQILAILNIDWIRYCLLGLLLICVLVSPFLYVLRVNEVKVAMRKAFHCESNTVDVSREF</sequence>
<dbReference type="PANTHER" id="PTHR24241">
    <property type="entry name" value="NEUROPEPTIDE RECEPTOR-RELATED G-PROTEIN COUPLED RECEPTOR"/>
    <property type="match status" value="1"/>
</dbReference>
<evidence type="ECO:0000313" key="11">
    <source>
        <dbReference type="Proteomes" id="UP000596742"/>
    </source>
</evidence>
<evidence type="ECO:0000259" key="9">
    <source>
        <dbReference type="PROSITE" id="PS50262"/>
    </source>
</evidence>
<feature type="compositionally biased region" description="Polar residues" evidence="7">
    <location>
        <begin position="242"/>
        <end position="251"/>
    </location>
</feature>
<dbReference type="GO" id="GO:0042277">
    <property type="term" value="F:peptide binding"/>
    <property type="evidence" value="ECO:0007669"/>
    <property type="project" value="TreeGrafter"/>
</dbReference>
<feature type="transmembrane region" description="Helical" evidence="8">
    <location>
        <begin position="366"/>
        <end position="388"/>
    </location>
</feature>
<evidence type="ECO:0000313" key="10">
    <source>
        <dbReference type="EMBL" id="VDI07932.1"/>
    </source>
</evidence>
<feature type="domain" description="G-protein coupled receptors family 1 profile" evidence="9">
    <location>
        <begin position="43"/>
        <end position="207"/>
    </location>
</feature>
<dbReference type="GO" id="GO:0004930">
    <property type="term" value="F:G protein-coupled receptor activity"/>
    <property type="evidence" value="ECO:0007669"/>
    <property type="project" value="TreeGrafter"/>
</dbReference>
<dbReference type="EMBL" id="UYJE01002113">
    <property type="protein sequence ID" value="VDI07932.1"/>
    <property type="molecule type" value="Genomic_DNA"/>
</dbReference>
<keyword evidence="4 8" id="KW-1133">Transmembrane helix</keyword>
<evidence type="ECO:0000256" key="1">
    <source>
        <dbReference type="ARBA" id="ARBA00004651"/>
    </source>
</evidence>
<evidence type="ECO:0000256" key="3">
    <source>
        <dbReference type="ARBA" id="ARBA00022692"/>
    </source>
</evidence>
<evidence type="ECO:0000256" key="4">
    <source>
        <dbReference type="ARBA" id="ARBA00022989"/>
    </source>
</evidence>
<keyword evidence="3 8" id="KW-0812">Transmembrane</keyword>
<dbReference type="AlphaFoldDB" id="A0A8B6CN74"/>
<evidence type="ECO:0000256" key="2">
    <source>
        <dbReference type="ARBA" id="ARBA00022475"/>
    </source>
</evidence>
<keyword evidence="6" id="KW-0675">Receptor</keyword>
<dbReference type="InterPro" id="IPR017452">
    <property type="entry name" value="GPCR_Rhodpsn_7TM"/>
</dbReference>
<evidence type="ECO:0000256" key="5">
    <source>
        <dbReference type="ARBA" id="ARBA00023136"/>
    </source>
</evidence>
<dbReference type="GO" id="GO:0005886">
    <property type="term" value="C:plasma membrane"/>
    <property type="evidence" value="ECO:0007669"/>
    <property type="project" value="UniProtKB-SubCell"/>
</dbReference>
<organism evidence="10 11">
    <name type="scientific">Mytilus galloprovincialis</name>
    <name type="common">Mediterranean mussel</name>
    <dbReference type="NCBI Taxonomy" id="29158"/>
    <lineage>
        <taxon>Eukaryota</taxon>
        <taxon>Metazoa</taxon>
        <taxon>Spiralia</taxon>
        <taxon>Lophotrochozoa</taxon>
        <taxon>Mollusca</taxon>
        <taxon>Bivalvia</taxon>
        <taxon>Autobranchia</taxon>
        <taxon>Pteriomorphia</taxon>
        <taxon>Mytilida</taxon>
        <taxon>Mytiloidea</taxon>
        <taxon>Mytilidae</taxon>
        <taxon>Mytilinae</taxon>
        <taxon>Mytilus</taxon>
    </lineage>
</organism>
<keyword evidence="5 8" id="KW-0472">Membrane</keyword>
<name>A0A8B6CN74_MYTGA</name>
<dbReference type="Proteomes" id="UP000596742">
    <property type="component" value="Unassembled WGS sequence"/>
</dbReference>
<dbReference type="GO" id="GO:0032870">
    <property type="term" value="P:cellular response to hormone stimulus"/>
    <property type="evidence" value="ECO:0007669"/>
    <property type="project" value="TreeGrafter"/>
</dbReference>
<comment type="subcellular location">
    <subcellularLocation>
        <location evidence="1">Cell membrane</location>
        <topology evidence="1">Multi-pass membrane protein</topology>
    </subcellularLocation>
</comment>
<dbReference type="CDD" id="cd00637">
    <property type="entry name" value="7tm_classA_rhodopsin-like"/>
    <property type="match status" value="1"/>
</dbReference>
<feature type="transmembrane region" description="Helical" evidence="8">
    <location>
        <begin position="180"/>
        <end position="200"/>
    </location>
</feature>
<dbReference type="PANTHER" id="PTHR24241:SF76">
    <property type="entry name" value="NEUROPEPTIDE SIFAMIDE RECEPTOR"/>
    <property type="match status" value="1"/>
</dbReference>
<dbReference type="PROSITE" id="PS50262">
    <property type="entry name" value="G_PROTEIN_RECEP_F1_2"/>
    <property type="match status" value="1"/>
</dbReference>
<evidence type="ECO:0000256" key="7">
    <source>
        <dbReference type="SAM" id="MobiDB-lite"/>
    </source>
</evidence>
<keyword evidence="2" id="KW-1003">Cell membrane</keyword>
<feature type="transmembrane region" description="Helical" evidence="8">
    <location>
        <begin position="342"/>
        <end position="360"/>
    </location>
</feature>
<dbReference type="Gene3D" id="1.20.1070.10">
    <property type="entry name" value="Rhodopsin 7-helix transmembrane proteins"/>
    <property type="match status" value="1"/>
</dbReference>
<dbReference type="SUPFAM" id="SSF81321">
    <property type="entry name" value="Family A G protein-coupled receptor-like"/>
    <property type="match status" value="1"/>
</dbReference>